<feature type="transmembrane region" description="Helical" evidence="2">
    <location>
        <begin position="131"/>
        <end position="148"/>
    </location>
</feature>
<comment type="caution">
    <text evidence="3">The sequence shown here is derived from an EMBL/GenBank/DDBJ whole genome shotgun (WGS) entry which is preliminary data.</text>
</comment>
<feature type="region of interest" description="Disordered" evidence="1">
    <location>
        <begin position="1"/>
        <end position="54"/>
    </location>
</feature>
<evidence type="ECO:0000313" key="3">
    <source>
        <dbReference type="EMBL" id="CAG8952879.1"/>
    </source>
</evidence>
<feature type="compositionally biased region" description="Low complexity" evidence="1">
    <location>
        <begin position="16"/>
        <end position="27"/>
    </location>
</feature>
<feature type="transmembrane region" description="Helical" evidence="2">
    <location>
        <begin position="614"/>
        <end position="639"/>
    </location>
</feature>
<dbReference type="OrthoDB" id="3692311at2759"/>
<sequence length="720" mass="78978">MPPTVKIQTEQPIYQSTFSSPSSSLPDFDFEKRYQSSEKQSPTESIRPLHRSSPLQSAISSDELLTKPWPERPQLLAKTVRQWRWWEFAVDSVMLMLPIPFFMLITAILSIDQVPLTPKAANFFDLAIKGAATLFPIFFAACAGRAAIKYATWKLQEGAALGHLEQLMGSRTIWSTFNMHFQLRSFNAIGILLIIVWCFEPLGGQSVLHIYTTPSKSTTLDTNVTYFNSRQASYSSPKGAFKNQWFSGFTVLFASSLLSTVEVKTSSVDMWGNVKIPYYSKIEATGAAKNNDGWIHVPANFTPIYSSIFGLPISKLGIGNTTFNVESTYTELSCGNMSVTSQPATGDKSGLISTNGPFVSFQNVTISAAFAVGYQGPDLTAPDEGDSAWVSPQSCPDCLPEHFRGKTVEPGKLAFQEFAGFDNTTSIICTPLQQYIESTVSCIKSTTREDCRVIAQRPSTLPHMPSSITPLSFPEVAVGLTELLPNSTPNFNAVNMIENFIYNPSNGAASNVISGETSFGQNEGQTPLLAVTPEEFADRFGQLMNAYLYGSMWNSTPYLLGAPFEDIQARLIGTKNASFIPATPSEISSMILNQTVAFTVPAKIITETDIFFVFYSWLTVFLLANLIMMGASVASVYYARRTILPEYLGFVSSLAKESPYIGMPDVGVNMDGMGKAKLLKDVKVRLGNVSNREGNRGGIGRLAFARLEDTVVAEKGKLYT</sequence>
<keyword evidence="2" id="KW-0472">Membrane</keyword>
<dbReference type="EMBL" id="CAJVRL010000048">
    <property type="protein sequence ID" value="CAG8952879.1"/>
    <property type="molecule type" value="Genomic_DNA"/>
</dbReference>
<gene>
    <name evidence="3" type="ORF">HYFRA_00007593</name>
</gene>
<keyword evidence="4" id="KW-1185">Reference proteome</keyword>
<protein>
    <submittedName>
        <fullName evidence="3">Uncharacterized protein</fullName>
    </submittedName>
</protein>
<feature type="transmembrane region" description="Helical" evidence="2">
    <location>
        <begin position="188"/>
        <end position="211"/>
    </location>
</feature>
<evidence type="ECO:0000256" key="1">
    <source>
        <dbReference type="SAM" id="MobiDB-lite"/>
    </source>
</evidence>
<evidence type="ECO:0000256" key="2">
    <source>
        <dbReference type="SAM" id="Phobius"/>
    </source>
</evidence>
<accession>A0A9N9PHB9</accession>
<name>A0A9N9PHB9_9HELO</name>
<proteinExistence type="predicted"/>
<keyword evidence="2" id="KW-0812">Transmembrane</keyword>
<reference evidence="3" key="1">
    <citation type="submission" date="2021-07" db="EMBL/GenBank/DDBJ databases">
        <authorList>
            <person name="Durling M."/>
        </authorList>
    </citation>
    <scope>NUCLEOTIDE SEQUENCE</scope>
</reference>
<feature type="compositionally biased region" description="Polar residues" evidence="1">
    <location>
        <begin position="1"/>
        <end position="15"/>
    </location>
</feature>
<dbReference type="Proteomes" id="UP000696280">
    <property type="component" value="Unassembled WGS sequence"/>
</dbReference>
<feature type="transmembrane region" description="Helical" evidence="2">
    <location>
        <begin position="88"/>
        <end position="111"/>
    </location>
</feature>
<organism evidence="3 4">
    <name type="scientific">Hymenoscyphus fraxineus</name>
    <dbReference type="NCBI Taxonomy" id="746836"/>
    <lineage>
        <taxon>Eukaryota</taxon>
        <taxon>Fungi</taxon>
        <taxon>Dikarya</taxon>
        <taxon>Ascomycota</taxon>
        <taxon>Pezizomycotina</taxon>
        <taxon>Leotiomycetes</taxon>
        <taxon>Helotiales</taxon>
        <taxon>Helotiaceae</taxon>
        <taxon>Hymenoscyphus</taxon>
    </lineage>
</organism>
<dbReference type="AlphaFoldDB" id="A0A9N9PHB9"/>
<keyword evidence="2" id="KW-1133">Transmembrane helix</keyword>
<evidence type="ECO:0000313" key="4">
    <source>
        <dbReference type="Proteomes" id="UP000696280"/>
    </source>
</evidence>